<dbReference type="GO" id="GO:0003700">
    <property type="term" value="F:DNA-binding transcription factor activity"/>
    <property type="evidence" value="ECO:0007669"/>
    <property type="project" value="InterPro"/>
</dbReference>
<dbReference type="PROSITE" id="PS50949">
    <property type="entry name" value="HTH_GNTR"/>
    <property type="match status" value="1"/>
</dbReference>
<reference evidence="5" key="1">
    <citation type="submission" date="2020-07" db="EMBL/GenBank/DDBJ databases">
        <authorList>
            <person name="Camacho E."/>
        </authorList>
    </citation>
    <scope>NUCLEOTIDE SEQUENCE</scope>
    <source>
        <strain evidence="5">MPO218</strain>
    </source>
</reference>
<evidence type="ECO:0000313" key="6">
    <source>
        <dbReference type="Proteomes" id="UP000664914"/>
    </source>
</evidence>
<dbReference type="EMBL" id="CP059319">
    <property type="protein sequence ID" value="QTH20175.1"/>
    <property type="molecule type" value="Genomic_DNA"/>
</dbReference>
<dbReference type="Pfam" id="PF00392">
    <property type="entry name" value="GntR"/>
    <property type="match status" value="1"/>
</dbReference>
<dbReference type="SUPFAM" id="SSF46785">
    <property type="entry name" value="Winged helix' DNA-binding domain"/>
    <property type="match status" value="1"/>
</dbReference>
<organism evidence="5 6">
    <name type="scientific">Rhizorhabdus wittichii</name>
    <dbReference type="NCBI Taxonomy" id="160791"/>
    <lineage>
        <taxon>Bacteria</taxon>
        <taxon>Pseudomonadati</taxon>
        <taxon>Pseudomonadota</taxon>
        <taxon>Alphaproteobacteria</taxon>
        <taxon>Sphingomonadales</taxon>
        <taxon>Sphingomonadaceae</taxon>
        <taxon>Rhizorhabdus</taxon>
    </lineage>
</organism>
<evidence type="ECO:0000259" key="4">
    <source>
        <dbReference type="PROSITE" id="PS50949"/>
    </source>
</evidence>
<dbReference type="GO" id="GO:0003677">
    <property type="term" value="F:DNA binding"/>
    <property type="evidence" value="ECO:0007669"/>
    <property type="project" value="UniProtKB-KW"/>
</dbReference>
<accession>A0A975HC83</accession>
<dbReference type="InterPro" id="IPR036390">
    <property type="entry name" value="WH_DNA-bd_sf"/>
</dbReference>
<dbReference type="PANTHER" id="PTHR43537:SF5">
    <property type="entry name" value="UXU OPERON TRANSCRIPTIONAL REGULATOR"/>
    <property type="match status" value="1"/>
</dbReference>
<dbReference type="PANTHER" id="PTHR43537">
    <property type="entry name" value="TRANSCRIPTIONAL REGULATOR, GNTR FAMILY"/>
    <property type="match status" value="1"/>
</dbReference>
<dbReference type="AlphaFoldDB" id="A0A975HC83"/>
<keyword evidence="3" id="KW-0804">Transcription</keyword>
<reference evidence="5" key="2">
    <citation type="submission" date="2021-04" db="EMBL/GenBank/DDBJ databases">
        <title>Isolation and genomic analysis of the ibuprofen-degrading bacterium Sphingomonas strain MPO218.</title>
        <authorList>
            <person name="Aulestia M."/>
            <person name="Flores A."/>
            <person name="Mangas E.L."/>
            <person name="Perez-Pulido A.J."/>
            <person name="Santero E."/>
            <person name="Camacho E.M."/>
        </authorList>
    </citation>
    <scope>NUCLEOTIDE SEQUENCE</scope>
    <source>
        <strain evidence="5">MPO218</strain>
    </source>
</reference>
<dbReference type="Pfam" id="PF07729">
    <property type="entry name" value="FCD"/>
    <property type="match status" value="1"/>
</dbReference>
<name>A0A975HC83_9SPHN</name>
<dbReference type="Proteomes" id="UP000664914">
    <property type="component" value="Chromosome"/>
</dbReference>
<proteinExistence type="predicted"/>
<dbReference type="SMART" id="SM00345">
    <property type="entry name" value="HTH_GNTR"/>
    <property type="match status" value="1"/>
</dbReference>
<dbReference type="Gene3D" id="1.10.10.10">
    <property type="entry name" value="Winged helix-like DNA-binding domain superfamily/Winged helix DNA-binding domain"/>
    <property type="match status" value="1"/>
</dbReference>
<evidence type="ECO:0000313" key="5">
    <source>
        <dbReference type="EMBL" id="QTH20175.1"/>
    </source>
</evidence>
<dbReference type="InterPro" id="IPR011711">
    <property type="entry name" value="GntR_C"/>
</dbReference>
<dbReference type="InterPro" id="IPR036388">
    <property type="entry name" value="WH-like_DNA-bd_sf"/>
</dbReference>
<dbReference type="SMART" id="SM00895">
    <property type="entry name" value="FCD"/>
    <property type="match status" value="1"/>
</dbReference>
<dbReference type="Gene3D" id="1.20.120.530">
    <property type="entry name" value="GntR ligand-binding domain-like"/>
    <property type="match status" value="1"/>
</dbReference>
<gene>
    <name evidence="5" type="ORF">HRJ34_17660</name>
</gene>
<evidence type="ECO:0000256" key="1">
    <source>
        <dbReference type="ARBA" id="ARBA00023015"/>
    </source>
</evidence>
<dbReference type="SUPFAM" id="SSF48008">
    <property type="entry name" value="GntR ligand-binding domain-like"/>
    <property type="match status" value="1"/>
</dbReference>
<evidence type="ECO:0000256" key="3">
    <source>
        <dbReference type="ARBA" id="ARBA00023163"/>
    </source>
</evidence>
<protein>
    <submittedName>
        <fullName evidence="5">GntR family transcriptional regulator</fullName>
    </submittedName>
</protein>
<feature type="domain" description="HTH gntR-type" evidence="4">
    <location>
        <begin position="2"/>
        <end position="69"/>
    </location>
</feature>
<dbReference type="InterPro" id="IPR008920">
    <property type="entry name" value="TF_FadR/GntR_C"/>
</dbReference>
<sequence length="216" mass="24592">MSRASDRAYDIIKKHIVGGELAPGTQLKEEELAQMCGVSRTPVRDAMHRLEAEMFIQRTDSQRSFVSKWSTDDINELFTLRQMLESHAVSRAADLVTPEVLLKLHANNDAISAAIGQRDPDVDAFLYYNAEFHGLIIEAAASDRLATMINRLVLQPIVHRTAMRYGREQLERSLAEHVEIVAALDRRDRDWASSVMTSHIRRAFHVYLDDYKMLLG</sequence>
<evidence type="ECO:0000256" key="2">
    <source>
        <dbReference type="ARBA" id="ARBA00023125"/>
    </source>
</evidence>
<dbReference type="InterPro" id="IPR000524">
    <property type="entry name" value="Tscrpt_reg_HTH_GntR"/>
</dbReference>
<dbReference type="CDD" id="cd07377">
    <property type="entry name" value="WHTH_GntR"/>
    <property type="match status" value="1"/>
</dbReference>
<keyword evidence="2" id="KW-0238">DNA-binding</keyword>
<keyword evidence="1" id="KW-0805">Transcription regulation</keyword>